<evidence type="ECO:0000256" key="4">
    <source>
        <dbReference type="ARBA" id="ARBA00023002"/>
    </source>
</evidence>
<comment type="similarity">
    <text evidence="1">Belongs to the SsuE family.</text>
</comment>
<keyword evidence="2" id="KW-0285">Flavoprotein</keyword>
<proteinExistence type="inferred from homology"/>
<dbReference type="SUPFAM" id="SSF52218">
    <property type="entry name" value="Flavoproteins"/>
    <property type="match status" value="1"/>
</dbReference>
<evidence type="ECO:0000259" key="5">
    <source>
        <dbReference type="Pfam" id="PF03358"/>
    </source>
</evidence>
<name>A0ABU5DMZ3_9BURK</name>
<evidence type="ECO:0000256" key="1">
    <source>
        <dbReference type="ARBA" id="ARBA00005990"/>
    </source>
</evidence>
<dbReference type="PANTHER" id="PTHR43408">
    <property type="entry name" value="FMN REDUCTASE (NADPH)"/>
    <property type="match status" value="1"/>
</dbReference>
<organism evidence="6 7">
    <name type="scientific">Roseateles agri</name>
    <dbReference type="NCBI Taxonomy" id="3098619"/>
    <lineage>
        <taxon>Bacteria</taxon>
        <taxon>Pseudomonadati</taxon>
        <taxon>Pseudomonadota</taxon>
        <taxon>Betaproteobacteria</taxon>
        <taxon>Burkholderiales</taxon>
        <taxon>Sphaerotilaceae</taxon>
        <taxon>Roseateles</taxon>
    </lineage>
</organism>
<comment type="caution">
    <text evidence="6">The sequence shown here is derived from an EMBL/GenBank/DDBJ whole genome shotgun (WGS) entry which is preliminary data.</text>
</comment>
<keyword evidence="4" id="KW-0560">Oxidoreductase</keyword>
<dbReference type="Proteomes" id="UP001285263">
    <property type="component" value="Unassembled WGS sequence"/>
</dbReference>
<dbReference type="InterPro" id="IPR005025">
    <property type="entry name" value="FMN_Rdtase-like_dom"/>
</dbReference>
<dbReference type="Gene3D" id="3.40.50.360">
    <property type="match status" value="1"/>
</dbReference>
<evidence type="ECO:0000256" key="2">
    <source>
        <dbReference type="ARBA" id="ARBA00022630"/>
    </source>
</evidence>
<keyword evidence="3" id="KW-0288">FMN</keyword>
<protein>
    <submittedName>
        <fullName evidence="6">NAD(P)H-dependent oxidoreductase</fullName>
    </submittedName>
</protein>
<evidence type="ECO:0000313" key="7">
    <source>
        <dbReference type="Proteomes" id="UP001285263"/>
    </source>
</evidence>
<feature type="domain" description="NADPH-dependent FMN reductase-like" evidence="5">
    <location>
        <begin position="2"/>
        <end position="144"/>
    </location>
</feature>
<dbReference type="InterPro" id="IPR029039">
    <property type="entry name" value="Flavoprotein-like_sf"/>
</dbReference>
<sequence>MTRIVALSGSLSRPSRTRALVELIAGHAAAGLPAQVEVIDIAELAPALGNALVPGDLPPAVAAAQRTLAAADLIIIGSPVYKGSYSGLLKHFLDLVDPGLLSGKVAILAATGGSDRHALVLDHQWRPLASFFELVTAPSGLFVKDSDFVQYQLPSDHHEVLARVNLVVAQAHRLLRVTPTTRKVTATVALAA</sequence>
<reference evidence="6 7" key="1">
    <citation type="submission" date="2023-11" db="EMBL/GenBank/DDBJ databases">
        <title>Paucibacter sp. nov., isolated from fresh soil in Korea.</title>
        <authorList>
            <person name="Le N.T.T."/>
        </authorList>
    </citation>
    <scope>NUCLEOTIDE SEQUENCE [LARGE SCALE GENOMIC DNA]</scope>
    <source>
        <strain evidence="6 7">R3-3</strain>
    </source>
</reference>
<dbReference type="InterPro" id="IPR051814">
    <property type="entry name" value="NAD(P)H-dep_FMN_reductase"/>
</dbReference>
<dbReference type="PANTHER" id="PTHR43408:SF2">
    <property type="entry name" value="FMN REDUCTASE (NADPH)"/>
    <property type="match status" value="1"/>
</dbReference>
<keyword evidence="7" id="KW-1185">Reference proteome</keyword>
<gene>
    <name evidence="6" type="ORF">SNE35_24480</name>
</gene>
<evidence type="ECO:0000256" key="3">
    <source>
        <dbReference type="ARBA" id="ARBA00022643"/>
    </source>
</evidence>
<dbReference type="RefSeq" id="WP_320425638.1">
    <property type="nucleotide sequence ID" value="NZ_JAXCLA010000008.1"/>
</dbReference>
<dbReference type="EMBL" id="JAXCLA010000008">
    <property type="protein sequence ID" value="MDY0747682.1"/>
    <property type="molecule type" value="Genomic_DNA"/>
</dbReference>
<accession>A0ABU5DMZ3</accession>
<dbReference type="Pfam" id="PF03358">
    <property type="entry name" value="FMN_red"/>
    <property type="match status" value="1"/>
</dbReference>
<evidence type="ECO:0000313" key="6">
    <source>
        <dbReference type="EMBL" id="MDY0747682.1"/>
    </source>
</evidence>